<sequence length="159" mass="17647">MTEIEKEPVVAVLNKILESELAGVVRYTHYSFLVFGFARIPIVSWLRQQADESLVHAQQAGEWITTLGAYPSLAIGPLLDSHTFDIGSILRESLEAEQIALGHYRELLSLVEGRAVALEEYARQMIQVEELHVGEVDKMLRRPGSTTTSPQRGMGTAAE</sequence>
<dbReference type="GO" id="GO:0008199">
    <property type="term" value="F:ferric iron binding"/>
    <property type="evidence" value="ECO:0007669"/>
    <property type="project" value="InterPro"/>
</dbReference>
<feature type="region of interest" description="Disordered" evidence="3">
    <location>
        <begin position="140"/>
        <end position="159"/>
    </location>
</feature>
<accession>A0A4P7D528</accession>
<dbReference type="InterPro" id="IPR008331">
    <property type="entry name" value="Ferritin_DPS_dom"/>
</dbReference>
<dbReference type="OrthoDB" id="9796683at2"/>
<evidence type="ECO:0000313" key="5">
    <source>
        <dbReference type="EMBL" id="QBR01674.1"/>
    </source>
</evidence>
<evidence type="ECO:0000256" key="1">
    <source>
        <dbReference type="ARBA" id="ARBA00022434"/>
    </source>
</evidence>
<dbReference type="PANTHER" id="PTHR30295">
    <property type="entry name" value="BACTERIOFERRITIN"/>
    <property type="match status" value="1"/>
</dbReference>
<dbReference type="Proteomes" id="UP000295727">
    <property type="component" value="Chromosome 3"/>
</dbReference>
<dbReference type="GO" id="GO:0004322">
    <property type="term" value="F:ferroxidase activity"/>
    <property type="evidence" value="ECO:0007669"/>
    <property type="project" value="TreeGrafter"/>
</dbReference>
<dbReference type="GO" id="GO:0005829">
    <property type="term" value="C:cytosol"/>
    <property type="evidence" value="ECO:0007669"/>
    <property type="project" value="TreeGrafter"/>
</dbReference>
<name>A0A4P7D528_9BURK</name>
<gene>
    <name evidence="5" type="ORF">E1956_31420</name>
</gene>
<dbReference type="Gene3D" id="1.20.1260.10">
    <property type="match status" value="1"/>
</dbReference>
<keyword evidence="2" id="KW-0408">Iron</keyword>
<dbReference type="KEGG" id="ppai:E1956_31420"/>
<dbReference type="InterPro" id="IPR012347">
    <property type="entry name" value="Ferritin-like"/>
</dbReference>
<dbReference type="AlphaFoldDB" id="A0A4P7D528"/>
<dbReference type="GO" id="GO:0020037">
    <property type="term" value="F:heme binding"/>
    <property type="evidence" value="ECO:0007669"/>
    <property type="project" value="TreeGrafter"/>
</dbReference>
<reference evidence="5 6" key="1">
    <citation type="submission" date="2019-03" db="EMBL/GenBank/DDBJ databases">
        <title>Paraburkholderia sp. 7MH5, isolated from subtropical forest soil.</title>
        <authorList>
            <person name="Gao Z.-H."/>
            <person name="Qiu L.-H."/>
        </authorList>
    </citation>
    <scope>NUCLEOTIDE SEQUENCE [LARGE SCALE GENOMIC DNA]</scope>
    <source>
        <strain evidence="5 6">7MH5</strain>
    </source>
</reference>
<dbReference type="Pfam" id="PF00210">
    <property type="entry name" value="Ferritin"/>
    <property type="match status" value="1"/>
</dbReference>
<evidence type="ECO:0000256" key="3">
    <source>
        <dbReference type="SAM" id="MobiDB-lite"/>
    </source>
</evidence>
<keyword evidence="1" id="KW-0409">Iron storage</keyword>
<dbReference type="PANTHER" id="PTHR30295:SF1">
    <property type="entry name" value="DNA PROTECTION DURING STARVATION PROTEIN"/>
    <property type="match status" value="1"/>
</dbReference>
<proteinExistence type="predicted"/>
<keyword evidence="6" id="KW-1185">Reference proteome</keyword>
<dbReference type="GO" id="GO:0006879">
    <property type="term" value="P:intracellular iron ion homeostasis"/>
    <property type="evidence" value="ECO:0007669"/>
    <property type="project" value="UniProtKB-KW"/>
</dbReference>
<evidence type="ECO:0000259" key="4">
    <source>
        <dbReference type="Pfam" id="PF00210"/>
    </source>
</evidence>
<dbReference type="RefSeq" id="WP_134756574.1">
    <property type="nucleotide sequence ID" value="NZ_CP038150.1"/>
</dbReference>
<feature type="domain" description="Ferritin/DPS" evidence="4">
    <location>
        <begin position="11"/>
        <end position="141"/>
    </location>
</feature>
<evidence type="ECO:0000313" key="6">
    <source>
        <dbReference type="Proteomes" id="UP000295727"/>
    </source>
</evidence>
<protein>
    <submittedName>
        <fullName evidence="5">Bacterioferritin</fullName>
    </submittedName>
</protein>
<evidence type="ECO:0000256" key="2">
    <source>
        <dbReference type="ARBA" id="ARBA00023004"/>
    </source>
</evidence>
<dbReference type="EMBL" id="CP038150">
    <property type="protein sequence ID" value="QBR01674.1"/>
    <property type="molecule type" value="Genomic_DNA"/>
</dbReference>
<dbReference type="SUPFAM" id="SSF47240">
    <property type="entry name" value="Ferritin-like"/>
    <property type="match status" value="1"/>
</dbReference>
<dbReference type="CDD" id="cd00657">
    <property type="entry name" value="Ferritin_like"/>
    <property type="match status" value="1"/>
</dbReference>
<dbReference type="InterPro" id="IPR009078">
    <property type="entry name" value="Ferritin-like_SF"/>
</dbReference>
<organism evidence="5 6">
    <name type="scientific">Paraburkholderia pallida</name>
    <dbReference type="NCBI Taxonomy" id="2547399"/>
    <lineage>
        <taxon>Bacteria</taxon>
        <taxon>Pseudomonadati</taxon>
        <taxon>Pseudomonadota</taxon>
        <taxon>Betaproteobacteria</taxon>
        <taxon>Burkholderiales</taxon>
        <taxon>Burkholderiaceae</taxon>
        <taxon>Paraburkholderia</taxon>
    </lineage>
</organism>